<evidence type="ECO:0007829" key="5">
    <source>
        <dbReference type="PDB" id="6XD4"/>
    </source>
</evidence>
<dbReference type="EMDB" id="EMD-45455"/>
<dbReference type="EMDB" id="EMD-45454"/>
<dbReference type="SMR" id="A0A1T3IZT7"/>
<evidence type="ECO:0000313" key="3">
    <source>
        <dbReference type="EMBL" id="OPB52402.1"/>
    </source>
</evidence>
<organism evidence="3">
    <name type="scientific">Elizabethkingia anophelis</name>
    <dbReference type="NCBI Taxonomy" id="1117645"/>
    <lineage>
        <taxon>Bacteria</taxon>
        <taxon>Pseudomonadati</taxon>
        <taxon>Bacteroidota</taxon>
        <taxon>Flavobacteriia</taxon>
        <taxon>Flavobacteriales</taxon>
        <taxon>Weeksellaceae</taxon>
        <taxon>Elizabethkingia</taxon>
    </lineage>
</organism>
<evidence type="ECO:0000256" key="1">
    <source>
        <dbReference type="SAM" id="SignalP"/>
    </source>
</evidence>
<dbReference type="Gene3D" id="3.90.840.10">
    <property type="entry name" value="Thiol-activated cytolysin superfamily/Thiol-activated cytolysin, alpha-beta domain"/>
    <property type="match status" value="2"/>
</dbReference>
<dbReference type="EMDB" id="EMD-45448"/>
<dbReference type="EMDB" id="EMD-45450"/>
<dbReference type="EMBL" id="CP014339">
    <property type="protein sequence ID" value="AQX51678.1"/>
    <property type="molecule type" value="Genomic_DNA"/>
</dbReference>
<dbReference type="PRINTS" id="PR01400">
    <property type="entry name" value="TACYTOLYSIN"/>
</dbReference>
<dbReference type="InterPro" id="IPR036359">
    <property type="entry name" value="Thiol_cytolysin_sf"/>
</dbReference>
<keyword evidence="1" id="KW-0732">Signal</keyword>
<feature type="signal peptide" evidence="1">
    <location>
        <begin position="1"/>
        <end position="23"/>
    </location>
</feature>
<name>A0A1T3IZT7_9FLAO</name>
<dbReference type="AlphaFoldDB" id="A0A1T3IZT7"/>
<accession>A0A1T3IZT7</accession>
<evidence type="ECO:0000313" key="2">
    <source>
        <dbReference type="EMBL" id="AQX51678.1"/>
    </source>
</evidence>
<reference evidence="2 4" key="1">
    <citation type="submission" date="2016-02" db="EMBL/GenBank/DDBJ databases">
        <authorList>
            <person name="Nicholson A.C."/>
            <person name="Humrighouse B.W."/>
            <person name="Loparev V."/>
            <person name="Emery B."/>
            <person name="Graziano J."/>
            <person name="McQuiston J.R."/>
        </authorList>
    </citation>
    <scope>NUCLEOTIDE SEQUENCE [LARGE SCALE GENOMIC DNA]</scope>
    <source>
        <strain evidence="2 4">E6809</strain>
    </source>
</reference>
<reference evidence="3" key="2">
    <citation type="submission" date="2016-06" db="EMBL/GenBank/DDBJ databases">
        <authorList>
            <person name="Nicholson A.C."/>
        </authorList>
    </citation>
    <scope>NUCLEOTIDE SEQUENCE [LARGE SCALE GENOMIC DNA]</scope>
    <source>
        <strain evidence="3">E6809</strain>
    </source>
</reference>
<dbReference type="PROSITE" id="PS51257">
    <property type="entry name" value="PROKAR_LIPOPROTEIN"/>
    <property type="match status" value="1"/>
</dbReference>
<dbReference type="InterPro" id="IPR001869">
    <property type="entry name" value="Thiol_cytolysin"/>
</dbReference>
<dbReference type="Proteomes" id="UP000189738">
    <property type="component" value="Chromosome"/>
</dbReference>
<dbReference type="EMDB" id="EMD-45449"/>
<dbReference type="PDB" id="6XD4">
    <property type="method" value="X-ray"/>
    <property type="resolution" value="2.10 A"/>
    <property type="chains" value="A=24-516"/>
</dbReference>
<dbReference type="RefSeq" id="WP_009088674.1">
    <property type="nucleotide sequence ID" value="NZ_BQKS01000004.1"/>
</dbReference>
<feature type="chain" id="PRO_5014546625" evidence="1">
    <location>
        <begin position="24"/>
        <end position="516"/>
    </location>
</feature>
<gene>
    <name evidence="2" type="ORF">AYC66_13765</name>
    <name evidence="3" type="ORF">BAY09_14710</name>
</gene>
<dbReference type="GeneID" id="56683250"/>
<reference evidence="5" key="3">
    <citation type="journal article" date="2020" name="MBio">
        <title>A Key Motif in the Cholesterol-Dependent Cytolysins Reveals a Large Family of Related Proteins.</title>
        <authorList>
            <person name="Evans J.C."/>
            <person name="Johnstone B.A."/>
            <person name="Lawrence S.L."/>
            <person name="Morton C.J."/>
            <person name="Christie M.P."/>
            <person name="Parker M.W."/>
            <person name="Tweten R.K."/>
        </authorList>
    </citation>
    <scope>X-RAY CRYSTALLOGRAPHY (2.10 ANGSTROMS) OF 24-516</scope>
</reference>
<dbReference type="InterPro" id="IPR036363">
    <property type="entry name" value="Thiol_cytolysin_ab_sf"/>
</dbReference>
<dbReference type="GO" id="GO:0015485">
    <property type="term" value="F:cholesterol binding"/>
    <property type="evidence" value="ECO:0007669"/>
    <property type="project" value="InterPro"/>
</dbReference>
<reference evidence="6" key="4">
    <citation type="journal article" date="2025" name="Sci. Adv.">
        <title>Structural basis for the pore-forming activity of a complement-like toxin.</title>
        <authorList>
            <person name="Johnstone B.A."/>
            <person name="Christie M.P."/>
            <person name="Joseph R."/>
            <person name="Morton C.J."/>
            <person name="Brown H.G."/>
            <person name="Hanssen E."/>
            <person name="Sanford T.C."/>
            <person name="Abrahamsen H.L."/>
            <person name="Tweten R.K."/>
            <person name="Parker M.W."/>
        </authorList>
    </citation>
    <scope>X-RAY CRYSTALLOGRAPHY (2.49 ANGSTROMS) OF 24-516</scope>
</reference>
<protein>
    <submittedName>
        <fullName evidence="3">Hemolysin</fullName>
    </submittedName>
</protein>
<evidence type="ECO:0007829" key="6">
    <source>
        <dbReference type="PDB" id="8G33"/>
    </source>
</evidence>
<dbReference type="SUPFAM" id="SSF56978">
    <property type="entry name" value="Perfringolysin"/>
    <property type="match status" value="1"/>
</dbReference>
<dbReference type="Pfam" id="PF01289">
    <property type="entry name" value="Thiol_cytolysin"/>
    <property type="match status" value="1"/>
</dbReference>
<dbReference type="EMBL" id="MAHS01000003">
    <property type="protein sequence ID" value="OPB52402.1"/>
    <property type="molecule type" value="Genomic_DNA"/>
</dbReference>
<dbReference type="PDB" id="8G33">
    <property type="method" value="X-ray"/>
    <property type="resolution" value="2.49 A"/>
    <property type="chains" value="A=24-516"/>
</dbReference>
<evidence type="ECO:0000313" key="4">
    <source>
        <dbReference type="Proteomes" id="UP000189738"/>
    </source>
</evidence>
<proteinExistence type="evidence at protein level"/>
<sequence>MRIYSLFSLALAVTSSVIITSCATDNLPDRSSVTNNMARVELPVINITSFGTKPSFLNIQKSASTKSLNLIAENSGDTETKEFESSESVVLNHLNRYVFPGSLLMGNSIQDLNYKPVFASLNPITVSLSIPAINQNTAITITNPSLSATRAAVYNYLKTADFTQNGQLSYSIQQFSSYDELKVAFGSNVNSRNLFGKNSSSTNVEEGMVARQSGFYVKFYQTSFTLDMDVPNGSLVKDNNFDSEGIEPVYVSSISYGRMGILAIETNEKAEDAKRIINETFNKLFYKKQTNFSQEEKSFIEGADFNLYLVGGDGSTASQSFKGYEAFVNHVSQGTFSKDQPGVPIFCSYSYLKDNSPVKTKFKFDIKRPPLYVKLVKENMKDINFNDPDGGIYDNKKEAILKIYFYKNRSLVPTLPNPYINFKIREKKKKWQSIAPVYYSSLDQVPFNISERILTKQNTLQNIFATIQTQDNTEFSLISRIIRGGGRQNPVPAGFRAIEINDYELVEDSNYIIIKD</sequence>
<keyword evidence="5 6" id="KW-0002">3D-structure</keyword>